<comment type="caution">
    <text evidence="4">The sequence shown here is derived from an EMBL/GenBank/DDBJ whole genome shotgun (WGS) entry which is preliminary data.</text>
</comment>
<feature type="domain" description="Metallo-beta-lactamase" evidence="3">
    <location>
        <begin position="8"/>
        <end position="196"/>
    </location>
</feature>
<dbReference type="RefSeq" id="WP_155476049.1">
    <property type="nucleotide sequence ID" value="NZ_WNKU01000007.1"/>
</dbReference>
<dbReference type="HAMAP" id="MF_00457">
    <property type="entry name" value="UPF0173"/>
    <property type="match status" value="1"/>
</dbReference>
<dbReference type="PANTHER" id="PTHR43546">
    <property type="entry name" value="UPF0173 METAL-DEPENDENT HYDROLASE MJ1163-RELATED"/>
    <property type="match status" value="1"/>
</dbReference>
<dbReference type="Pfam" id="PF12706">
    <property type="entry name" value="Lactamase_B_2"/>
    <property type="match status" value="1"/>
</dbReference>
<dbReference type="InterPro" id="IPR050114">
    <property type="entry name" value="UPF0173_UPF0282_UlaG_hydrolase"/>
</dbReference>
<name>A0A6I3SJ67_HELMO</name>
<dbReference type="Gene3D" id="3.60.15.10">
    <property type="entry name" value="Ribonuclease Z/Hydroxyacylglutathione hydrolase-like"/>
    <property type="match status" value="1"/>
</dbReference>
<dbReference type="InterPro" id="IPR001279">
    <property type="entry name" value="Metallo-B-lactamas"/>
</dbReference>
<evidence type="ECO:0000256" key="2">
    <source>
        <dbReference type="HAMAP-Rule" id="MF_00457"/>
    </source>
</evidence>
<evidence type="ECO:0000313" key="5">
    <source>
        <dbReference type="Proteomes" id="UP000430670"/>
    </source>
</evidence>
<dbReference type="OrthoDB" id="9789133at2"/>
<evidence type="ECO:0000259" key="3">
    <source>
        <dbReference type="SMART" id="SM00849"/>
    </source>
</evidence>
<evidence type="ECO:0000313" key="4">
    <source>
        <dbReference type="EMBL" id="MTV48951.1"/>
    </source>
</evidence>
<dbReference type="GO" id="GO:0016787">
    <property type="term" value="F:hydrolase activity"/>
    <property type="evidence" value="ECO:0007669"/>
    <property type="project" value="UniProtKB-UniRule"/>
</dbReference>
<dbReference type="SMART" id="SM00849">
    <property type="entry name" value="Lactamase_B"/>
    <property type="match status" value="1"/>
</dbReference>
<organism evidence="4 5">
    <name type="scientific">Heliobacterium mobile</name>
    <name type="common">Heliobacillus mobilis</name>
    <dbReference type="NCBI Taxonomy" id="28064"/>
    <lineage>
        <taxon>Bacteria</taxon>
        <taxon>Bacillati</taxon>
        <taxon>Bacillota</taxon>
        <taxon>Clostridia</taxon>
        <taxon>Eubacteriales</taxon>
        <taxon>Heliobacteriaceae</taxon>
        <taxon>Heliobacterium</taxon>
    </lineage>
</organism>
<keyword evidence="5" id="KW-1185">Reference proteome</keyword>
<evidence type="ECO:0000256" key="1">
    <source>
        <dbReference type="ARBA" id="ARBA00022801"/>
    </source>
</evidence>
<comment type="similarity">
    <text evidence="2">Belongs to the UPF0173 family.</text>
</comment>
<dbReference type="AlphaFoldDB" id="A0A6I3SJ67"/>
<accession>A0A6I3SJ67</accession>
<dbReference type="Proteomes" id="UP000430670">
    <property type="component" value="Unassembled WGS sequence"/>
</dbReference>
<sequence>MLKVTFFSHSVFLLDDGRYKVLIDPFFTGNPLSPVKADQVSADYILVTHAHGDHFGDALTIAKRCGATIIAPNELAVYCQSKGAKAHGMHIGGKRDFPFGRVRLTVALHGSGTVEDGRPIELGNPCGFLVHMGGKTLYHAGDTGLTRDMELISMCFLKGARLDLALLPIGDNFVMGPDDALFATKLLHPKQVVPMHYNTFAVITQDPQSFKKAVSENTDCLCQILEPGESLTLDDF</sequence>
<dbReference type="NCBIfam" id="NF001911">
    <property type="entry name" value="PRK00685.1"/>
    <property type="match status" value="1"/>
</dbReference>
<dbReference type="SUPFAM" id="SSF56281">
    <property type="entry name" value="Metallo-hydrolase/oxidoreductase"/>
    <property type="match status" value="1"/>
</dbReference>
<proteinExistence type="inferred from homology"/>
<dbReference type="EMBL" id="WNKU01000007">
    <property type="protein sequence ID" value="MTV48951.1"/>
    <property type="molecule type" value="Genomic_DNA"/>
</dbReference>
<dbReference type="PANTHER" id="PTHR43546:SF3">
    <property type="entry name" value="UPF0173 METAL-DEPENDENT HYDROLASE MJ1163"/>
    <property type="match status" value="1"/>
</dbReference>
<dbReference type="InterPro" id="IPR036866">
    <property type="entry name" value="RibonucZ/Hydroxyglut_hydro"/>
</dbReference>
<protein>
    <recommendedName>
        <fullName evidence="2">UPF0173 metal-dependent hydrolase GJ688_08135</fullName>
    </recommendedName>
</protein>
<dbReference type="InterPro" id="IPR022877">
    <property type="entry name" value="UPF0173"/>
</dbReference>
<reference evidence="4 5" key="1">
    <citation type="submission" date="2019-11" db="EMBL/GenBank/DDBJ databases">
        <title>Whole-genome sequence of a the green, strictly anaerobic photosynthetic bacterium Heliobacillus mobilis DSM 6151.</title>
        <authorList>
            <person name="Kyndt J.A."/>
            <person name="Meyer T.E."/>
        </authorList>
    </citation>
    <scope>NUCLEOTIDE SEQUENCE [LARGE SCALE GENOMIC DNA]</scope>
    <source>
        <strain evidence="4 5">DSM 6151</strain>
    </source>
</reference>
<gene>
    <name evidence="4" type="ORF">GJ688_08135</name>
</gene>
<keyword evidence="1 2" id="KW-0378">Hydrolase</keyword>